<evidence type="ECO:0000256" key="2">
    <source>
        <dbReference type="ARBA" id="ARBA00022737"/>
    </source>
</evidence>
<dbReference type="InterPro" id="IPR015943">
    <property type="entry name" value="WD40/YVTN_repeat-like_dom_sf"/>
</dbReference>
<dbReference type="PANTHER" id="PTHR44472:SF1">
    <property type="entry name" value="DDB1 AND CUL4 ASSOCIATED FACTOR 4"/>
    <property type="match status" value="1"/>
</dbReference>
<dbReference type="PANTHER" id="PTHR44472">
    <property type="entry name" value="DDB1- AND CUL4-ASSOCIATED FACTOR 4-RELATED"/>
    <property type="match status" value="1"/>
</dbReference>
<dbReference type="InterPro" id="IPR036322">
    <property type="entry name" value="WD40_repeat_dom_sf"/>
</dbReference>
<evidence type="ECO:0008006" key="6">
    <source>
        <dbReference type="Google" id="ProtNLM"/>
    </source>
</evidence>
<evidence type="ECO:0000256" key="1">
    <source>
        <dbReference type="ARBA" id="ARBA00022574"/>
    </source>
</evidence>
<dbReference type="SUPFAM" id="SSF50978">
    <property type="entry name" value="WD40 repeat-like"/>
    <property type="match status" value="1"/>
</dbReference>
<dbReference type="Gene3D" id="2.130.10.10">
    <property type="entry name" value="YVTN repeat-like/Quinoprotein amine dehydrogenase"/>
    <property type="match status" value="1"/>
</dbReference>
<dbReference type="EMBL" id="KB454504">
    <property type="protein sequence ID" value="EME29920.1"/>
    <property type="molecule type" value="Genomic_DNA"/>
</dbReference>
<feature type="transmembrane region" description="Helical" evidence="3">
    <location>
        <begin position="403"/>
        <end position="431"/>
    </location>
</feature>
<dbReference type="InterPro" id="IPR052254">
    <property type="entry name" value="CUL4-DDB1_E3_ligase_receptor"/>
</dbReference>
<dbReference type="RefSeq" id="XP_005706440.1">
    <property type="nucleotide sequence ID" value="XM_005706383.1"/>
</dbReference>
<name>M2X0P5_GALSU</name>
<dbReference type="OrthoDB" id="128867at2759"/>
<sequence length="505" mass="57312">MIARPSLPGFYYDPQTDRYYRRTRELLVDQQPQDHFYEETYTKRNTRRTSILEHLKRRENNALPRLSCAQTCQSFLHYFPISQAKQEKLESRSLLPRFFDFDTCSNSGVRVCMLSTDPGSFGVTQISFDATTGVQFKRFFYIDYGSLQIEFARHLPTEDSSTLLLCRSLEYQSFVIVNNTNTNGANWVCQRKSKPCFCLEVNRKCSPGNSNILFASGHCGGQVRLENIVSERSIDTCHSWKLHKNSDIVTLDFIDSHSLIAASRSGEGCILDSRQRFPCFSFSLNSNGNRLESSIPGANPLSCKALQEFSAVIFGLVSNRLELWDLRKLSQKNVSYDDHHMDYFPLPISVSTCLDLVTCGSTDNQLRVWDLKKGGLPIFMETCHYSASASPICCSFLSGHPPVGILFSSLNSIGLIGYYVVFIALVVMVGWTKVTELFYNSSYEIHFVLILWFQRNGNDLSNGVVSLSSEDCMNTFVKHENKRMKASCTYILFISSLLQVVCEKA</sequence>
<keyword evidence="1" id="KW-0853">WD repeat</keyword>
<keyword evidence="3" id="KW-0472">Membrane</keyword>
<reference evidence="5" key="1">
    <citation type="journal article" date="2013" name="Science">
        <title>Gene transfer from bacteria and archaea facilitated evolution of an extremophilic eukaryote.</title>
        <authorList>
            <person name="Schonknecht G."/>
            <person name="Chen W.H."/>
            <person name="Ternes C.M."/>
            <person name="Barbier G.G."/>
            <person name="Shrestha R.P."/>
            <person name="Stanke M."/>
            <person name="Brautigam A."/>
            <person name="Baker B.J."/>
            <person name="Banfield J.F."/>
            <person name="Garavito R.M."/>
            <person name="Carr K."/>
            <person name="Wilkerson C."/>
            <person name="Rensing S.A."/>
            <person name="Gagneul D."/>
            <person name="Dickenson N.E."/>
            <person name="Oesterhelt C."/>
            <person name="Lercher M.J."/>
            <person name="Weber A.P."/>
        </authorList>
    </citation>
    <scope>NUCLEOTIDE SEQUENCE [LARGE SCALE GENOMIC DNA]</scope>
    <source>
        <strain evidence="5">074W</strain>
    </source>
</reference>
<dbReference type="AlphaFoldDB" id="M2X0P5"/>
<accession>M2X0P5</accession>
<evidence type="ECO:0000313" key="4">
    <source>
        <dbReference type="EMBL" id="EME29920.1"/>
    </source>
</evidence>
<keyword evidence="3" id="KW-0812">Transmembrane</keyword>
<organism evidence="4 5">
    <name type="scientific">Galdieria sulphuraria</name>
    <name type="common">Red alga</name>
    <dbReference type="NCBI Taxonomy" id="130081"/>
    <lineage>
        <taxon>Eukaryota</taxon>
        <taxon>Rhodophyta</taxon>
        <taxon>Bangiophyceae</taxon>
        <taxon>Galdieriales</taxon>
        <taxon>Galdieriaceae</taxon>
        <taxon>Galdieria</taxon>
    </lineage>
</organism>
<evidence type="ECO:0000313" key="5">
    <source>
        <dbReference type="Proteomes" id="UP000030680"/>
    </source>
</evidence>
<dbReference type="Gramene" id="EME29920">
    <property type="protein sequence ID" value="EME29920"/>
    <property type="gene ID" value="Gasu_27060"/>
</dbReference>
<protein>
    <recommendedName>
        <fullName evidence="6">Transducin family protein / WD-40 repeat family protein</fullName>
    </recommendedName>
</protein>
<evidence type="ECO:0000256" key="3">
    <source>
        <dbReference type="SAM" id="Phobius"/>
    </source>
</evidence>
<gene>
    <name evidence="4" type="ORF">Gasu_27060</name>
</gene>
<keyword evidence="5" id="KW-1185">Reference proteome</keyword>
<keyword evidence="3" id="KW-1133">Transmembrane helix</keyword>
<dbReference type="GeneID" id="17088683"/>
<keyword evidence="2" id="KW-0677">Repeat</keyword>
<dbReference type="Proteomes" id="UP000030680">
    <property type="component" value="Unassembled WGS sequence"/>
</dbReference>
<dbReference type="KEGG" id="gsl:Gasu_27060"/>
<proteinExistence type="predicted"/>